<keyword evidence="15" id="KW-1185">Reference proteome</keyword>
<feature type="compositionally biased region" description="Polar residues" evidence="12">
    <location>
        <begin position="28"/>
        <end position="52"/>
    </location>
</feature>
<evidence type="ECO:0000256" key="5">
    <source>
        <dbReference type="ARBA" id="ARBA00022771"/>
    </source>
</evidence>
<dbReference type="VEuPathDB" id="FungiDB:LELG_03639"/>
<sequence>MLKNSPSADLEMDNITSPSSITSSHSPRTNNLNGSPLSSFTSHSVTNSPIEQSKQKPVELSTRSINDGSVSNIKSSSGNVGVSGNGNSAANQQQYNTASQSILPSTSMIDSFASSTGTYPQPPQQPPQLHPNLNHVYNSQSYYQPPAPPQQQQQQPKTSLHEPSLYHDVANGHFHQPLVNGIPQIQVNNTDAKSNPTFNTYSVKPPKKTYKKIREEDLRGPFKCLWGNCNIIFDTPELLYDHLCDDHVGRKSSNNLSLTCYWEKCGTTTVKRDHITSHLRVHVPLKPFHCDLCPKSFKRPQDLKKHSKIHADDHPKKLKKEQRLLLKQQQKEFKQRQKSGKVDNGVGNGVGVGTYYQPTGAGIINDGDDYNRKRRYDNSQHNMYVVNSILNDFSFPQVPHATTGGSYTHQQPQQQQQQQQQQTLVDQNKRVKPNGEYNIDMFNRLNHLDEQYHSHHLPQPPAQSLAQSASLHHYHPTYTSSASTGNGNIYEAEKFFNSLSNSIDMQYQNLSSQYHQQHQHQQPHSSQQVSQTHHNHHHNPPPPPPSQLQQQVSSSQLYPSLPTLSNTASAISRDAPILSSNVGSTATTSSSSYIPSSYPQINRPSTYTSYGQQPHAGSMEYNGVSVYQKSGQKLDDVEPVQEEVDEKEEEEGEEGNVAESVSVSSSEEDKEEDEEEDDEEDDDEEDEMESLFDKLNLSDAEDHEVVDDEYEDVEDVEIDGYNLKDVARHRAMIKNILDMMKKQIKEQEAANGQNGLEKETTKQRNVETGSDSGVFVEKLYPTITAF</sequence>
<dbReference type="PANTHER" id="PTHR47257">
    <property type="entry name" value="PH-RESPONSE TRANSCRIPTION FACTOR PACC/RIM101"/>
    <property type="match status" value="1"/>
</dbReference>
<feature type="compositionally biased region" description="Acidic residues" evidence="12">
    <location>
        <begin position="637"/>
        <end position="656"/>
    </location>
</feature>
<feature type="region of interest" description="Disordered" evidence="12">
    <location>
        <begin position="1"/>
        <end position="91"/>
    </location>
</feature>
<dbReference type="FunFam" id="3.30.160.60:FF:000100">
    <property type="entry name" value="Zinc finger 45-like"/>
    <property type="match status" value="1"/>
</dbReference>
<dbReference type="STRING" id="379508.A5E202"/>
<feature type="compositionally biased region" description="Polar residues" evidence="12">
    <location>
        <begin position="598"/>
        <end position="612"/>
    </location>
</feature>
<evidence type="ECO:0000313" key="15">
    <source>
        <dbReference type="Proteomes" id="UP000001996"/>
    </source>
</evidence>
<feature type="domain" description="C2H2-type" evidence="13">
    <location>
        <begin position="222"/>
        <end position="252"/>
    </location>
</feature>
<dbReference type="GO" id="GO:0008270">
    <property type="term" value="F:zinc ion binding"/>
    <property type="evidence" value="ECO:0007669"/>
    <property type="project" value="UniProtKB-KW"/>
</dbReference>
<comment type="similarity">
    <text evidence="9">Belongs to the pacC/RIM101 family.</text>
</comment>
<evidence type="ECO:0000256" key="4">
    <source>
        <dbReference type="ARBA" id="ARBA00022737"/>
    </source>
</evidence>
<keyword evidence="3" id="KW-0479">Metal-binding</keyword>
<keyword evidence="2" id="KW-0678">Repressor</keyword>
<feature type="domain" description="C2H2-type" evidence="13">
    <location>
        <begin position="258"/>
        <end position="287"/>
    </location>
</feature>
<evidence type="ECO:0000256" key="11">
    <source>
        <dbReference type="PROSITE-ProRule" id="PRU00042"/>
    </source>
</evidence>
<keyword evidence="4" id="KW-0677">Repeat</keyword>
<protein>
    <recommendedName>
        <fullName evidence="10">pH-response transcription factor pacC/RIM101</fullName>
    </recommendedName>
</protein>
<dbReference type="SMART" id="SM00355">
    <property type="entry name" value="ZnF_C2H2"/>
    <property type="match status" value="3"/>
</dbReference>
<evidence type="ECO:0000256" key="3">
    <source>
        <dbReference type="ARBA" id="ARBA00022723"/>
    </source>
</evidence>
<organism evidence="14 15">
    <name type="scientific">Lodderomyces elongisporus (strain ATCC 11503 / CBS 2605 / JCM 1781 / NBRC 1676 / NRRL YB-4239)</name>
    <name type="common">Yeast</name>
    <name type="synonym">Saccharomyces elongisporus</name>
    <dbReference type="NCBI Taxonomy" id="379508"/>
    <lineage>
        <taxon>Eukaryota</taxon>
        <taxon>Fungi</taxon>
        <taxon>Dikarya</taxon>
        <taxon>Ascomycota</taxon>
        <taxon>Saccharomycotina</taxon>
        <taxon>Pichiomycetes</taxon>
        <taxon>Debaryomycetaceae</taxon>
        <taxon>Candida/Lodderomyces clade</taxon>
        <taxon>Lodderomyces</taxon>
    </lineage>
</organism>
<dbReference type="Pfam" id="PF00096">
    <property type="entry name" value="zf-C2H2"/>
    <property type="match status" value="1"/>
</dbReference>
<evidence type="ECO:0000313" key="14">
    <source>
        <dbReference type="EMBL" id="EDK45460.1"/>
    </source>
</evidence>
<feature type="compositionally biased region" description="Low complexity" evidence="12">
    <location>
        <begin position="66"/>
        <end position="88"/>
    </location>
</feature>
<dbReference type="GO" id="GO:0005634">
    <property type="term" value="C:nucleus"/>
    <property type="evidence" value="ECO:0007669"/>
    <property type="project" value="UniProtKB-SubCell"/>
</dbReference>
<feature type="region of interest" description="Disordered" evidence="12">
    <location>
        <begin position="579"/>
        <end position="616"/>
    </location>
</feature>
<evidence type="ECO:0000259" key="13">
    <source>
        <dbReference type="PROSITE" id="PS50157"/>
    </source>
</evidence>
<keyword evidence="5 11" id="KW-0863">Zinc-finger</keyword>
<feature type="region of interest" description="Disordered" evidence="12">
    <location>
        <begin position="111"/>
        <end position="160"/>
    </location>
</feature>
<comment type="subcellular location">
    <subcellularLocation>
        <location evidence="1">Nucleus</location>
    </subcellularLocation>
</comment>
<feature type="compositionally biased region" description="Basic and acidic residues" evidence="12">
    <location>
        <begin position="756"/>
        <end position="765"/>
    </location>
</feature>
<keyword evidence="8" id="KW-0539">Nucleus</keyword>
<feature type="compositionally biased region" description="Acidic residues" evidence="12">
    <location>
        <begin position="699"/>
        <end position="711"/>
    </location>
</feature>
<dbReference type="InterPro" id="IPR013087">
    <property type="entry name" value="Znf_C2H2_type"/>
</dbReference>
<dbReference type="AlphaFoldDB" id="A5E202"/>
<dbReference type="PANTHER" id="PTHR47257:SF1">
    <property type="entry name" value="PH-RESPONSE TRANSCRIPTION FACTOR PACC_RIM101"/>
    <property type="match status" value="1"/>
</dbReference>
<feature type="region of interest" description="Disordered" evidence="12">
    <location>
        <begin position="748"/>
        <end position="769"/>
    </location>
</feature>
<feature type="region of interest" description="Disordered" evidence="12">
    <location>
        <begin position="396"/>
        <end position="420"/>
    </location>
</feature>
<feature type="region of interest" description="Disordered" evidence="12">
    <location>
        <begin position="512"/>
        <end position="561"/>
    </location>
</feature>
<dbReference type="PROSITE" id="PS00028">
    <property type="entry name" value="ZINC_FINGER_C2H2_1"/>
    <property type="match status" value="2"/>
</dbReference>
<keyword evidence="6" id="KW-0862">Zinc</keyword>
<feature type="compositionally biased region" description="Low complexity" evidence="12">
    <location>
        <begin position="15"/>
        <end position="27"/>
    </location>
</feature>
<dbReference type="EMBL" id="CH981527">
    <property type="protein sequence ID" value="EDK45460.1"/>
    <property type="molecule type" value="Genomic_DNA"/>
</dbReference>
<feature type="compositionally biased region" description="Low complexity" evidence="12">
    <location>
        <begin position="512"/>
        <end position="532"/>
    </location>
</feature>
<proteinExistence type="inferred from homology"/>
<evidence type="ECO:0000256" key="1">
    <source>
        <dbReference type="ARBA" id="ARBA00004123"/>
    </source>
</evidence>
<dbReference type="GO" id="GO:0045944">
    <property type="term" value="P:positive regulation of transcription by RNA polymerase II"/>
    <property type="evidence" value="ECO:0007669"/>
    <property type="project" value="TreeGrafter"/>
</dbReference>
<dbReference type="Proteomes" id="UP000001996">
    <property type="component" value="Unassembled WGS sequence"/>
</dbReference>
<dbReference type="GeneID" id="5232707"/>
<evidence type="ECO:0000256" key="6">
    <source>
        <dbReference type="ARBA" id="ARBA00022833"/>
    </source>
</evidence>
<dbReference type="PROSITE" id="PS50157">
    <property type="entry name" value="ZINC_FINGER_C2H2_2"/>
    <property type="match status" value="3"/>
</dbReference>
<dbReference type="InterPro" id="IPR036236">
    <property type="entry name" value="Znf_C2H2_sf"/>
</dbReference>
<name>A5E202_LODEL</name>
<feature type="compositionally biased region" description="Low complexity" evidence="12">
    <location>
        <begin position="410"/>
        <end position="420"/>
    </location>
</feature>
<feature type="compositionally biased region" description="Low complexity" evidence="12">
    <location>
        <begin position="579"/>
        <end position="597"/>
    </location>
</feature>
<accession>A5E202</accession>
<keyword evidence="7" id="KW-0175">Coiled coil</keyword>
<dbReference type="OrthoDB" id="6155966at2759"/>
<evidence type="ECO:0000256" key="9">
    <source>
        <dbReference type="ARBA" id="ARBA00038089"/>
    </source>
</evidence>
<dbReference type="Gene3D" id="3.30.160.60">
    <property type="entry name" value="Classic Zinc Finger"/>
    <property type="match status" value="2"/>
</dbReference>
<dbReference type="KEGG" id="lel:PVL30_003121"/>
<dbReference type="HOGENOM" id="CLU_028624_0_0_1"/>
<gene>
    <name evidence="14" type="ORF">LELG_03639</name>
</gene>
<evidence type="ECO:0000256" key="7">
    <source>
        <dbReference type="ARBA" id="ARBA00023054"/>
    </source>
</evidence>
<feature type="domain" description="C2H2-type" evidence="13">
    <location>
        <begin position="288"/>
        <end position="315"/>
    </location>
</feature>
<feature type="compositionally biased region" description="Pro residues" evidence="12">
    <location>
        <begin position="120"/>
        <end position="129"/>
    </location>
</feature>
<feature type="compositionally biased region" description="Acidic residues" evidence="12">
    <location>
        <begin position="666"/>
        <end position="690"/>
    </location>
</feature>
<evidence type="ECO:0000256" key="10">
    <source>
        <dbReference type="ARBA" id="ARBA00039490"/>
    </source>
</evidence>
<evidence type="ECO:0000256" key="12">
    <source>
        <dbReference type="SAM" id="MobiDB-lite"/>
    </source>
</evidence>
<evidence type="ECO:0000256" key="2">
    <source>
        <dbReference type="ARBA" id="ARBA00022491"/>
    </source>
</evidence>
<dbReference type="InParanoid" id="A5E202"/>
<reference evidence="14 15" key="1">
    <citation type="journal article" date="2009" name="Nature">
        <title>Evolution of pathogenicity and sexual reproduction in eight Candida genomes.</title>
        <authorList>
            <person name="Butler G."/>
            <person name="Rasmussen M.D."/>
            <person name="Lin M.F."/>
            <person name="Santos M.A."/>
            <person name="Sakthikumar S."/>
            <person name="Munro C.A."/>
            <person name="Rheinbay E."/>
            <person name="Grabherr M."/>
            <person name="Forche A."/>
            <person name="Reedy J.L."/>
            <person name="Agrafioti I."/>
            <person name="Arnaud M.B."/>
            <person name="Bates S."/>
            <person name="Brown A.J."/>
            <person name="Brunke S."/>
            <person name="Costanzo M.C."/>
            <person name="Fitzpatrick D.A."/>
            <person name="de Groot P.W."/>
            <person name="Harris D."/>
            <person name="Hoyer L.L."/>
            <person name="Hube B."/>
            <person name="Klis F.M."/>
            <person name="Kodira C."/>
            <person name="Lennard N."/>
            <person name="Logue M.E."/>
            <person name="Martin R."/>
            <person name="Neiman A.M."/>
            <person name="Nikolaou E."/>
            <person name="Quail M.A."/>
            <person name="Quinn J."/>
            <person name="Santos M.C."/>
            <person name="Schmitzberger F.F."/>
            <person name="Sherlock G."/>
            <person name="Shah P."/>
            <person name="Silverstein K.A."/>
            <person name="Skrzypek M.S."/>
            <person name="Soll D."/>
            <person name="Staggs R."/>
            <person name="Stansfield I."/>
            <person name="Stumpf M.P."/>
            <person name="Sudbery P.E."/>
            <person name="Srikantha T."/>
            <person name="Zeng Q."/>
            <person name="Berman J."/>
            <person name="Berriman M."/>
            <person name="Heitman J."/>
            <person name="Gow N.A."/>
            <person name="Lorenz M.C."/>
            <person name="Birren B.W."/>
            <person name="Kellis M."/>
            <person name="Cuomo C.A."/>
        </authorList>
    </citation>
    <scope>NUCLEOTIDE SEQUENCE [LARGE SCALE GENOMIC DNA]</scope>
    <source>
        <strain evidence="15">ATCC 11503 / BCRC 21390 / CBS 2605 / JCM 1781 / NBRC 1676 / NRRL YB-4239</strain>
    </source>
</reference>
<feature type="compositionally biased region" description="Low complexity" evidence="12">
    <location>
        <begin position="547"/>
        <end position="561"/>
    </location>
</feature>
<dbReference type="InterPro" id="IPR050806">
    <property type="entry name" value="pacC/RIM101"/>
</dbReference>
<dbReference type="eggNOG" id="KOG1721">
    <property type="taxonomic scope" value="Eukaryota"/>
</dbReference>
<dbReference type="SUPFAM" id="SSF57667">
    <property type="entry name" value="beta-beta-alpha zinc fingers"/>
    <property type="match status" value="2"/>
</dbReference>
<evidence type="ECO:0000256" key="8">
    <source>
        <dbReference type="ARBA" id="ARBA00023242"/>
    </source>
</evidence>
<feature type="region of interest" description="Disordered" evidence="12">
    <location>
        <begin position="631"/>
        <end position="711"/>
    </location>
</feature>